<reference evidence="1" key="1">
    <citation type="journal article" date="2021" name="Proc. Natl. Acad. Sci. U.S.A.">
        <title>A Catalog of Tens of Thousands of Viruses from Human Metagenomes Reveals Hidden Associations with Chronic Diseases.</title>
        <authorList>
            <person name="Tisza M.J."/>
            <person name="Buck C.B."/>
        </authorList>
    </citation>
    <scope>NUCLEOTIDE SEQUENCE</scope>
    <source>
        <strain evidence="1">CtHip2</strain>
    </source>
</reference>
<proteinExistence type="predicted"/>
<evidence type="ECO:0000313" key="1">
    <source>
        <dbReference type="EMBL" id="DAF42648.1"/>
    </source>
</evidence>
<sequence length="31" mass="3670">MDSKSNPIRLYLKSYIMSFGIIKIKRKVLLI</sequence>
<organism evidence="1">
    <name type="scientific">Siphoviridae sp. ctHip2</name>
    <dbReference type="NCBI Taxonomy" id="2827830"/>
    <lineage>
        <taxon>Viruses</taxon>
        <taxon>Duplodnaviria</taxon>
        <taxon>Heunggongvirae</taxon>
        <taxon>Uroviricota</taxon>
        <taxon>Caudoviricetes</taxon>
    </lineage>
</organism>
<name>A0A8S5RVK1_9CAUD</name>
<dbReference type="EMBL" id="BK032497">
    <property type="protein sequence ID" value="DAF42648.1"/>
    <property type="molecule type" value="Genomic_DNA"/>
</dbReference>
<accession>A0A8S5RVK1</accession>
<protein>
    <submittedName>
        <fullName evidence="1">Uncharacterized protein</fullName>
    </submittedName>
</protein>